<dbReference type="CDD" id="cd18808">
    <property type="entry name" value="SF1_C_Upf1"/>
    <property type="match status" value="1"/>
</dbReference>
<dbReference type="InterPro" id="IPR041677">
    <property type="entry name" value="DNA2/NAM7_AAA_11"/>
</dbReference>
<dbReference type="PANTHER" id="PTHR10887">
    <property type="entry name" value="DNA2/NAM7 HELICASE FAMILY"/>
    <property type="match status" value="1"/>
</dbReference>
<dbReference type="STRING" id="5888.A0CYC0"/>
<proteinExistence type="predicted"/>
<feature type="domain" description="ZNFX1" evidence="4">
    <location>
        <begin position="259"/>
        <end position="350"/>
    </location>
</feature>
<accession>A0CYC0</accession>
<dbReference type="PANTHER" id="PTHR10887:SF341">
    <property type="entry name" value="NFX1-TYPE ZINC FINGER-CONTAINING PROTEIN 1"/>
    <property type="match status" value="1"/>
</dbReference>
<dbReference type="Pfam" id="PF25396">
    <property type="entry name" value="ZNFX1"/>
    <property type="match status" value="1"/>
</dbReference>
<evidence type="ECO:0000259" key="2">
    <source>
        <dbReference type="Pfam" id="PF13086"/>
    </source>
</evidence>
<dbReference type="KEGG" id="ptm:GSPATT00011387001"/>
<dbReference type="EMBL" id="CT868219">
    <property type="protein sequence ID" value="CAK75787.1"/>
    <property type="molecule type" value="Genomic_DNA"/>
</dbReference>
<dbReference type="Pfam" id="PF13086">
    <property type="entry name" value="AAA_11"/>
    <property type="match status" value="1"/>
</dbReference>
<organism evidence="5 6">
    <name type="scientific">Paramecium tetraurelia</name>
    <dbReference type="NCBI Taxonomy" id="5888"/>
    <lineage>
        <taxon>Eukaryota</taxon>
        <taxon>Sar</taxon>
        <taxon>Alveolata</taxon>
        <taxon>Ciliophora</taxon>
        <taxon>Intramacronucleata</taxon>
        <taxon>Oligohymenophorea</taxon>
        <taxon>Peniculida</taxon>
        <taxon>Parameciidae</taxon>
        <taxon>Paramecium</taxon>
    </lineage>
</organism>
<dbReference type="RefSeq" id="XP_001443184.1">
    <property type="nucleotide sequence ID" value="XM_001443147.1"/>
</dbReference>
<dbReference type="Pfam" id="PF13087">
    <property type="entry name" value="AAA_12"/>
    <property type="match status" value="1"/>
</dbReference>
<dbReference type="GeneID" id="5028969"/>
<name>A0CYC0_PARTE</name>
<dbReference type="InterPro" id="IPR041679">
    <property type="entry name" value="DNA2/NAM7-like_C"/>
</dbReference>
<dbReference type="InterPro" id="IPR045055">
    <property type="entry name" value="DNA2/NAM7-like"/>
</dbReference>
<dbReference type="GO" id="GO:0031380">
    <property type="term" value="C:nuclear RNA-directed RNA polymerase complex"/>
    <property type="evidence" value="ECO:0000318"/>
    <property type="project" value="GO_Central"/>
</dbReference>
<dbReference type="GO" id="GO:0004386">
    <property type="term" value="F:helicase activity"/>
    <property type="evidence" value="ECO:0007669"/>
    <property type="project" value="InterPro"/>
</dbReference>
<feature type="region of interest" description="Disordered" evidence="1">
    <location>
        <begin position="641"/>
        <end position="662"/>
    </location>
</feature>
<evidence type="ECO:0000256" key="1">
    <source>
        <dbReference type="SAM" id="MobiDB-lite"/>
    </source>
</evidence>
<dbReference type="Gene3D" id="3.40.50.300">
    <property type="entry name" value="P-loop containing nucleotide triphosphate hydrolases"/>
    <property type="match status" value="3"/>
</dbReference>
<evidence type="ECO:0008006" key="7">
    <source>
        <dbReference type="Google" id="ProtNLM"/>
    </source>
</evidence>
<dbReference type="GO" id="GO:0003723">
    <property type="term" value="F:RNA binding"/>
    <property type="evidence" value="ECO:0000318"/>
    <property type="project" value="GO_Central"/>
</dbReference>
<dbReference type="Proteomes" id="UP000000600">
    <property type="component" value="Unassembled WGS sequence"/>
</dbReference>
<dbReference type="OrthoDB" id="392140at2759"/>
<dbReference type="InParanoid" id="A0CYC0"/>
<keyword evidence="6" id="KW-1185">Reference proteome</keyword>
<dbReference type="InterPro" id="IPR057373">
    <property type="entry name" value="ZNFX1"/>
</dbReference>
<evidence type="ECO:0000313" key="5">
    <source>
        <dbReference type="EMBL" id="CAK75787.1"/>
    </source>
</evidence>
<dbReference type="CDD" id="cd06008">
    <property type="entry name" value="NF-X1-zinc-finger"/>
    <property type="match status" value="2"/>
</dbReference>
<dbReference type="InterPro" id="IPR047187">
    <property type="entry name" value="SF1_C_Upf1"/>
</dbReference>
<protein>
    <recommendedName>
        <fullName evidence="7">RING-type domain-containing protein</fullName>
    </recommendedName>
</protein>
<dbReference type="FunFam" id="3.40.50.300:FF:004790">
    <property type="entry name" value="Uncharacterized protein"/>
    <property type="match status" value="1"/>
</dbReference>
<feature type="domain" description="DNA2/NAM7 helicase helicase" evidence="2">
    <location>
        <begin position="428"/>
        <end position="803"/>
    </location>
</feature>
<dbReference type="HOGENOM" id="CLU_001917_0_0_1"/>
<dbReference type="OMA" id="YQEDCLL"/>
<evidence type="ECO:0000259" key="3">
    <source>
        <dbReference type="Pfam" id="PF13087"/>
    </source>
</evidence>
<gene>
    <name evidence="5" type="ORF">GSPATT00011387001</name>
</gene>
<feature type="compositionally biased region" description="Low complexity" evidence="1">
    <location>
        <begin position="641"/>
        <end position="652"/>
    </location>
</feature>
<evidence type="ECO:0000313" key="6">
    <source>
        <dbReference type="Proteomes" id="UP000000600"/>
    </source>
</evidence>
<evidence type="ECO:0000259" key="4">
    <source>
        <dbReference type="Pfam" id="PF25396"/>
    </source>
</evidence>
<dbReference type="InterPro" id="IPR027417">
    <property type="entry name" value="P-loop_NTPase"/>
</dbReference>
<dbReference type="SUPFAM" id="SSF52540">
    <property type="entry name" value="P-loop containing nucleoside triphosphate hydrolases"/>
    <property type="match status" value="1"/>
</dbReference>
<dbReference type="eggNOG" id="KOG1807">
    <property type="taxonomic scope" value="Eukaryota"/>
</dbReference>
<feature type="domain" description="DNA2/NAM7 helicase-like C-terminal" evidence="3">
    <location>
        <begin position="824"/>
        <end position="998"/>
    </location>
</feature>
<reference evidence="5 6" key="1">
    <citation type="journal article" date="2006" name="Nature">
        <title>Global trends of whole-genome duplications revealed by the ciliate Paramecium tetraurelia.</title>
        <authorList>
            <consortium name="Genoscope"/>
            <person name="Aury J.-M."/>
            <person name="Jaillon O."/>
            <person name="Duret L."/>
            <person name="Noel B."/>
            <person name="Jubin C."/>
            <person name="Porcel B.M."/>
            <person name="Segurens B."/>
            <person name="Daubin V."/>
            <person name="Anthouard V."/>
            <person name="Aiach N."/>
            <person name="Arnaiz O."/>
            <person name="Billaut A."/>
            <person name="Beisson J."/>
            <person name="Blanc I."/>
            <person name="Bouhouche K."/>
            <person name="Camara F."/>
            <person name="Duharcourt S."/>
            <person name="Guigo R."/>
            <person name="Gogendeau D."/>
            <person name="Katinka M."/>
            <person name="Keller A.-M."/>
            <person name="Kissmehl R."/>
            <person name="Klotz C."/>
            <person name="Koll F."/>
            <person name="Le Moue A."/>
            <person name="Lepere C."/>
            <person name="Malinsky S."/>
            <person name="Nowacki M."/>
            <person name="Nowak J.K."/>
            <person name="Plattner H."/>
            <person name="Poulain J."/>
            <person name="Ruiz F."/>
            <person name="Serrano V."/>
            <person name="Zagulski M."/>
            <person name="Dessen P."/>
            <person name="Betermier M."/>
            <person name="Weissenbach J."/>
            <person name="Scarpelli C."/>
            <person name="Schachter V."/>
            <person name="Sperling L."/>
            <person name="Meyer E."/>
            <person name="Cohen J."/>
            <person name="Wincker P."/>
        </authorList>
    </citation>
    <scope>NUCLEOTIDE SEQUENCE [LARGE SCALE GENOMIC DNA]</scope>
    <source>
        <strain evidence="5 6">Stock d4-2</strain>
    </source>
</reference>
<dbReference type="GO" id="GO:0031048">
    <property type="term" value="P:regulatory ncRNA-mediated heterochromatin formation"/>
    <property type="evidence" value="ECO:0000318"/>
    <property type="project" value="GO_Central"/>
</dbReference>
<sequence length="1437" mass="170565">MSNEDYYQLPEINLDLQDYEISLLIRECFIKKFDFEEIKCRFDNDSDIKQKLKYMIPIHQSFDYYYYLIKTISESDNPSQDKKKYLEYIVRSQSLQNIISERCYLLITQANSIDNLEYQIEQLFQIFFLLKDIDINILQKSNISLIFTLQKIIEINYRDYNFKELFQKFDDFLNLIFKSTQVQQYKTIPAYPQPLECLQYLNENNQIFGQTIEDYQDSATYLDYLFNFLREDYIYYIRQQINYLSEKGFIKRIDRRYLPNIDLYQDIKLIQFEINNLNIKWKISLKQFHLDKRTIVDQIDWNYSNKLQIGSLICITNIECHPLLFGLIINRSKQQDDYEISNRIDLEFRFLGPKSQIMEFLNLLSQQTILMDCRTSAQVEAQIYNLESIKKMHYLPKTNLILQSLQTPFYYKNYLLSKCFPQLLSTCDAEQEKAMQLILFEKVAFIQGLPGTGKTYLATRAVSILNQKLSQIDKPILIVCQNNHTLDYFLESLLQFIPADQIVRLGGNSKSAKINSYMFQSRSNLDFDQEEFKELKYQLKTIFNRLIQYEYTINAQDITRFWLELRDKLINDFRKERDLNISQVDELLNFWINVKSLDDDQILFYQSQIFGDHAILQNEKITKQIQLNNVFGTQHMQLNNQQDQDQQQSNQNEEPLPPIEQFNQQNQNHSNLHYNFIGIEMIQQCLQDNTFNIWQLNHKDLCEIIKYLKYLKYQEDCLLFEKTYKKFKKVSQTLQNLEASNDLYKLNKYQVIGVTVTDAAYYSHILKQLNSKVLVVEEAEQILLSNLVTILTNNFEYVVLFGDYFNLEEQFQNYDQTNFYFLKNIQNQQIPSVVLSTQRRMKPNIADFLKRIYQQNIKDHQDIHETTNKKEVKGLDSDFFIFDNQQLDLDLDIKQNVQEAEMIVQMVQYLIQAGNKVSQITVLSQYQQQVELIKEKFRNENQTQVRVESVDDYLGQENDIVIISLVILNNHKKLFKRKYQNRIKTAFSRAKLGLYVFGYFDYYSRQSTLYDSFFSKFITQLYDEDYLTHFIPLKCHIHGTVKQIQQSSYFLNINGGCFCNNHTCKKQYLPGTQNQNDCQEMCEKILKCRHKCQQRCQAQCICTFTYYEILPECNHTVLIQCGQDLADVICQEDVEIYFHSSCKHTNKFKCYEINSAYQECQHNCDKVLPCGHTCKKKCRERCYPCEQKCIKSMTCGHRDQCKNLCYQKCSPCAYNITIQLHCGMHSIQKKCFEIKNHIINDLKMPPTFLNSRIGMELVFRISENLAKGLIKDVKNFQQIQDFQCKYPCSRPRKCGHQFQCNNYCYQECTPCEYEILLTLKCGHQYQYQCEDVKVALKELLPIEEYENLCQSEHEKILQLFENCIQCSKPCDKIRACEHYFPCSNSCSQPCIPCQVEITITLPCGHLRLVKCHTVQTSSTGIVKYDDEQACENCSIIY</sequence>